<dbReference type="Gene3D" id="3.30.1540.10">
    <property type="entry name" value="formyl-coa transferase, domain 3"/>
    <property type="match status" value="1"/>
</dbReference>
<dbReference type="GO" id="GO:0008410">
    <property type="term" value="F:CoA-transferase activity"/>
    <property type="evidence" value="ECO:0007669"/>
    <property type="project" value="TreeGrafter"/>
</dbReference>
<dbReference type="InterPro" id="IPR050483">
    <property type="entry name" value="CoA-transferase_III_domain"/>
</dbReference>
<dbReference type="EMBL" id="CP133772">
    <property type="protein sequence ID" value="WYX99661.1"/>
    <property type="molecule type" value="Genomic_DNA"/>
</dbReference>
<protein>
    <submittedName>
        <fullName evidence="2">CaiB/BaiF CoA-transferase family protein</fullName>
    </submittedName>
</protein>
<organism evidence="2 3">
    <name type="scientific">Oxyplasma meridianum</name>
    <dbReference type="NCBI Taxonomy" id="3073602"/>
    <lineage>
        <taxon>Archaea</taxon>
        <taxon>Methanobacteriati</taxon>
        <taxon>Thermoplasmatota</taxon>
        <taxon>Thermoplasmata</taxon>
        <taxon>Thermoplasmatales</taxon>
        <taxon>Thermoplasmataceae</taxon>
        <taxon>Oxyplasma</taxon>
    </lineage>
</organism>
<dbReference type="PANTHER" id="PTHR48207">
    <property type="entry name" value="SUCCINATE--HYDROXYMETHYLGLUTARATE COA-TRANSFERASE"/>
    <property type="match status" value="1"/>
</dbReference>
<dbReference type="InterPro" id="IPR003673">
    <property type="entry name" value="CoA-Trfase_fam_III"/>
</dbReference>
<accession>A0AAX4NFY0</accession>
<dbReference type="InterPro" id="IPR023606">
    <property type="entry name" value="CoA-Trfase_III_dom_1_sf"/>
</dbReference>
<dbReference type="SUPFAM" id="SSF89796">
    <property type="entry name" value="CoA-transferase family III (CaiB/BaiF)"/>
    <property type="match status" value="1"/>
</dbReference>
<name>A0AAX4NFY0_9ARCH</name>
<keyword evidence="3" id="KW-1185">Reference proteome</keyword>
<sequence length="375" mass="42267">MYRVIELGHIVAGPTAGLILAEMGFEVIKVERPVTGDISRNLTGQSSGSFPYYNRLKKSVTLNLKTNEGIEILKKLIMSADVIIDNFSSDFLMKLHLDYEKIHKMNRGLIYATIRGYRSDEGKERKSLDYPIEIDSGIAFMTGLKNRPLRVGASLVDMFSATMAVVGIYNALLEREKSGEGKMVDSSLFQNAMFMIGQHIATYQVTGKELDPINEAGFAWGIYDFFETSDLKKIFIAVTTDEQWEKFSGILGIDQEERKKYATNAVRFENREILIPRLQEIIGRLDSATIEKGLSEKGIVYSFLRRPWDLLMDPGALKFMNRVEFSGKTMHMPAVPVSPNRNEAVPNLGQHNEEVLYALGYTKSDVCSFQEKGII</sequence>
<gene>
    <name evidence="2" type="ORF">OXIME_000197</name>
</gene>
<evidence type="ECO:0000313" key="2">
    <source>
        <dbReference type="EMBL" id="WYX99661.1"/>
    </source>
</evidence>
<dbReference type="PANTHER" id="PTHR48207:SF3">
    <property type="entry name" value="SUCCINATE--HYDROXYMETHYLGLUTARATE COA-TRANSFERASE"/>
    <property type="match status" value="1"/>
</dbReference>
<proteinExistence type="predicted"/>
<keyword evidence="1" id="KW-0808">Transferase</keyword>
<dbReference type="Gene3D" id="3.40.50.10540">
    <property type="entry name" value="Crotonobetainyl-coa:carnitine coa-transferase, domain 1"/>
    <property type="match status" value="1"/>
</dbReference>
<reference evidence="2 3" key="1">
    <citation type="submission" date="2023-09" db="EMBL/GenBank/DDBJ databases">
        <authorList>
            <person name="Golyshina O.V."/>
            <person name="Lunev E.A."/>
            <person name="Bargiela R."/>
            <person name="Gaines M.C."/>
            <person name="Daum B."/>
            <person name="Bale N.J."/>
            <person name="Koenen M."/>
            <person name="Sinninghe Damst J.S."/>
            <person name="Yakimov M."/>
            <person name="Golyshin P.N."/>
        </authorList>
    </citation>
    <scope>NUCLEOTIDE SEQUENCE [LARGE SCALE GENOMIC DNA]</scope>
    <source>
        <strain evidence="2 3">M1</strain>
    </source>
</reference>
<dbReference type="KEGG" id="omr:OXIME_000197"/>
<dbReference type="AlphaFoldDB" id="A0AAX4NFY0"/>
<dbReference type="GeneID" id="95966921"/>
<evidence type="ECO:0000256" key="1">
    <source>
        <dbReference type="ARBA" id="ARBA00022679"/>
    </source>
</evidence>
<dbReference type="InterPro" id="IPR044855">
    <property type="entry name" value="CoA-Trfase_III_dom3_sf"/>
</dbReference>
<evidence type="ECO:0000313" key="3">
    <source>
        <dbReference type="Proteomes" id="UP001451606"/>
    </source>
</evidence>
<dbReference type="RefSeq" id="WP_393971627.1">
    <property type="nucleotide sequence ID" value="NZ_CP133772.1"/>
</dbReference>
<dbReference type="Proteomes" id="UP001451606">
    <property type="component" value="Chromosome"/>
</dbReference>
<dbReference type="Pfam" id="PF02515">
    <property type="entry name" value="CoA_transf_3"/>
    <property type="match status" value="1"/>
</dbReference>